<reference evidence="1" key="1">
    <citation type="submission" date="2022-03" db="EMBL/GenBank/DDBJ databases">
        <authorList>
            <person name="Tunstrom K."/>
        </authorList>
    </citation>
    <scope>NUCLEOTIDE SEQUENCE</scope>
</reference>
<keyword evidence="2" id="KW-1185">Reference proteome</keyword>
<gene>
    <name evidence="1" type="ORF">EEDITHA_LOCUS15917</name>
</gene>
<proteinExistence type="predicted"/>
<organism evidence="1 2">
    <name type="scientific">Euphydryas editha</name>
    <name type="common">Edith's checkerspot</name>
    <dbReference type="NCBI Taxonomy" id="104508"/>
    <lineage>
        <taxon>Eukaryota</taxon>
        <taxon>Metazoa</taxon>
        <taxon>Ecdysozoa</taxon>
        <taxon>Arthropoda</taxon>
        <taxon>Hexapoda</taxon>
        <taxon>Insecta</taxon>
        <taxon>Pterygota</taxon>
        <taxon>Neoptera</taxon>
        <taxon>Endopterygota</taxon>
        <taxon>Lepidoptera</taxon>
        <taxon>Glossata</taxon>
        <taxon>Ditrysia</taxon>
        <taxon>Papilionoidea</taxon>
        <taxon>Nymphalidae</taxon>
        <taxon>Nymphalinae</taxon>
        <taxon>Euphydryas</taxon>
    </lineage>
</organism>
<evidence type="ECO:0000313" key="1">
    <source>
        <dbReference type="EMBL" id="CAH2101127.1"/>
    </source>
</evidence>
<dbReference type="Pfam" id="PF05733">
    <property type="entry name" value="Tenui_N"/>
    <property type="match status" value="1"/>
</dbReference>
<comment type="caution">
    <text evidence="1">The sequence shown here is derived from an EMBL/GenBank/DDBJ whole genome shotgun (WGS) entry which is preliminary data.</text>
</comment>
<protein>
    <recommendedName>
        <fullName evidence="3">Nucleocapsid protein</fullName>
    </recommendedName>
</protein>
<accession>A0AAU9UPL8</accession>
<dbReference type="EMBL" id="CAKOGL010000023">
    <property type="protein sequence ID" value="CAH2101127.1"/>
    <property type="molecule type" value="Genomic_DNA"/>
</dbReference>
<sequence length="352" mass="39193">MASTSKRQEMWNLSDMVSYLLDDEEISAGLTKDDLTSLHNPDLGFLQVLRGALEYQGFNPKAILREMIRRRYTYIAAQKEEIVWDLTNKEGEFRTTPASKASDCISSNGPLVKDIEILIFMFLHRNNHISKIIKKSLPGIASILEHLREKYDINDETRKSGTALGVSDITLPRIAGVMPAVAVKLFHARLVKETVPFLTIPGVKYDDEISHDTDTDVAGASGSKVSNITHAICCPFLPSLHPKAAKGPSHIHGIMLYVAIRLDDIIHRKEKDITCLEDLATYYRAGYDSPVTPGATRLEVMKRVGLIEKTSGEFSAEAKRINRACTKALESLRSEDPFHSTLLNMVRSGAIE</sequence>
<dbReference type="AlphaFoldDB" id="A0AAU9UPL8"/>
<dbReference type="Proteomes" id="UP001153954">
    <property type="component" value="Unassembled WGS sequence"/>
</dbReference>
<evidence type="ECO:0008006" key="3">
    <source>
        <dbReference type="Google" id="ProtNLM"/>
    </source>
</evidence>
<dbReference type="GO" id="GO:0003723">
    <property type="term" value="F:RNA binding"/>
    <property type="evidence" value="ECO:0007669"/>
    <property type="project" value="InterPro"/>
</dbReference>
<name>A0AAU9UPL8_EUPED</name>
<dbReference type="InterPro" id="IPR009522">
    <property type="entry name" value="Capsid_Phlebovir/Tenuivir"/>
</dbReference>
<evidence type="ECO:0000313" key="2">
    <source>
        <dbReference type="Proteomes" id="UP001153954"/>
    </source>
</evidence>